<dbReference type="SUPFAM" id="SSF51161">
    <property type="entry name" value="Trimeric LpxA-like enzymes"/>
    <property type="match status" value="1"/>
</dbReference>
<reference evidence="9" key="1">
    <citation type="submission" date="2017-12" db="EMBL/GenBank/DDBJ databases">
        <title>FDA dAtabase for Regulatory Grade micrObial Sequences (FDA-ARGOS): Supporting development and validation of Infectious Disease Dx tests.</title>
        <authorList>
            <person name="Campos J."/>
            <person name="Goldberg B."/>
            <person name="Tallon L."/>
            <person name="Sadzewicz L."/>
            <person name="Sengamalay N."/>
            <person name="Ott S."/>
            <person name="Godinez A."/>
            <person name="Nagaraj S."/>
            <person name="Vyas G."/>
            <person name="Aluvathingal J."/>
            <person name="Nadendla S."/>
            <person name="Geyer C."/>
            <person name="Nandy P."/>
            <person name="Hobson J."/>
            <person name="Sichtig H."/>
        </authorList>
    </citation>
    <scope>NUCLEOTIDE SEQUENCE</scope>
    <source>
        <strain evidence="9">FDAARGOS_252</strain>
        <plasmid evidence="9">unnamed5</plasmid>
    </source>
</reference>
<comment type="similarity">
    <text evidence="1">Belongs to the transferase hexapeptide repeat family.</text>
</comment>
<evidence type="ECO:0000256" key="8">
    <source>
        <dbReference type="ARBA" id="ARBA00047633"/>
    </source>
</evidence>
<dbReference type="EMBL" id="CP020445">
    <property type="protein sequence ID" value="ARC39069.1"/>
    <property type="molecule type" value="Genomic_DNA"/>
</dbReference>
<dbReference type="Gene3D" id="2.160.10.10">
    <property type="entry name" value="Hexapeptide repeat proteins"/>
    <property type="match status" value="1"/>
</dbReference>
<dbReference type="PANTHER" id="PTHR43300">
    <property type="entry name" value="ACETYLTRANSFERASE"/>
    <property type="match status" value="1"/>
</dbReference>
<protein>
    <recommendedName>
        <fullName evidence="3">Chloramphenicol acetyltransferase</fullName>
        <ecNumber evidence="2">2.3.1.28</ecNumber>
    </recommendedName>
</protein>
<gene>
    <name evidence="9" type="ORF">A6J80_22505</name>
</gene>
<dbReference type="Proteomes" id="UP000191257">
    <property type="component" value="Plasmid unnamed5"/>
</dbReference>
<evidence type="ECO:0000256" key="1">
    <source>
        <dbReference type="ARBA" id="ARBA00007274"/>
    </source>
</evidence>
<accession>A0A1V0GZE9</accession>
<keyword evidence="7" id="KW-0012">Acyltransferase</keyword>
<evidence type="ECO:0000313" key="10">
    <source>
        <dbReference type="Proteomes" id="UP000191257"/>
    </source>
</evidence>
<dbReference type="PANTHER" id="PTHR43300:SF12">
    <property type="entry name" value="CHLORAMPHENICOL ACETYLTRANSFERASE"/>
    <property type="match status" value="1"/>
</dbReference>
<proteinExistence type="inferred from homology"/>
<keyword evidence="9" id="KW-0614">Plasmid</keyword>
<evidence type="ECO:0000256" key="2">
    <source>
        <dbReference type="ARBA" id="ARBA00013235"/>
    </source>
</evidence>
<keyword evidence="6" id="KW-0046">Antibiotic resistance</keyword>
<dbReference type="GO" id="GO:0008811">
    <property type="term" value="F:chloramphenicol O-acetyltransferase activity"/>
    <property type="evidence" value="ECO:0007669"/>
    <property type="project" value="UniProtKB-EC"/>
</dbReference>
<dbReference type="GO" id="GO:0046677">
    <property type="term" value="P:response to antibiotic"/>
    <property type="evidence" value="ECO:0007669"/>
    <property type="project" value="UniProtKB-KW"/>
</dbReference>
<evidence type="ECO:0000256" key="4">
    <source>
        <dbReference type="ARBA" id="ARBA00022679"/>
    </source>
</evidence>
<dbReference type="KEGG" id="pye:A6J80_22505"/>
<dbReference type="EC" id="2.3.1.28" evidence="2"/>
<keyword evidence="4" id="KW-0808">Transferase</keyword>
<organism evidence="9 10">
    <name type="scientific">Paracoccus yeei</name>
    <dbReference type="NCBI Taxonomy" id="147645"/>
    <lineage>
        <taxon>Bacteria</taxon>
        <taxon>Pseudomonadati</taxon>
        <taxon>Pseudomonadota</taxon>
        <taxon>Alphaproteobacteria</taxon>
        <taxon>Rhodobacterales</taxon>
        <taxon>Paracoccaceae</taxon>
        <taxon>Paracoccus</taxon>
    </lineage>
</organism>
<dbReference type="CDD" id="cd03349">
    <property type="entry name" value="LbH_XAT"/>
    <property type="match status" value="1"/>
</dbReference>
<dbReference type="InterPro" id="IPR011004">
    <property type="entry name" value="Trimer_LpxA-like_sf"/>
</dbReference>
<dbReference type="eggNOG" id="COG0110">
    <property type="taxonomic scope" value="Bacteria"/>
</dbReference>
<geneLocation type="plasmid" evidence="9 10">
    <name>unnamed5</name>
</geneLocation>
<dbReference type="PROSITE" id="PS00101">
    <property type="entry name" value="HEXAPEP_TRANSFERASES"/>
    <property type="match status" value="1"/>
</dbReference>
<name>A0A1V0GZE9_9RHOB</name>
<dbReference type="InterPro" id="IPR001451">
    <property type="entry name" value="Hexapep"/>
</dbReference>
<keyword evidence="10" id="KW-1185">Reference proteome</keyword>
<keyword evidence="5" id="KW-0677">Repeat</keyword>
<comment type="catalytic activity">
    <reaction evidence="8">
        <text>chloramphenicol + acetyl-CoA = chloramphenicol 3-acetate + CoA</text>
        <dbReference type="Rhea" id="RHEA:18421"/>
        <dbReference type="ChEBI" id="CHEBI:16730"/>
        <dbReference type="ChEBI" id="CHEBI:17698"/>
        <dbReference type="ChEBI" id="CHEBI:57287"/>
        <dbReference type="ChEBI" id="CHEBI:57288"/>
        <dbReference type="EC" id="2.3.1.28"/>
    </reaction>
</comment>
<dbReference type="Pfam" id="PF00132">
    <property type="entry name" value="Hexapep"/>
    <property type="match status" value="1"/>
</dbReference>
<dbReference type="AlphaFoldDB" id="A0A1V0GZE9"/>
<sequence>MSEGTFTLKHADLPALDRVGLRLPGLLQTGRLAAGSRIEGPTSIICSVSPGAFIDIGAFCNLSGGTINNVRFGRYCSIAAGVVIGMHEHPTDWLTTSRAAYFPQVNGWRELVAPQRTEEIRQGLRLFKGSCPITEIGDDVWIGQGAFIKSGVRIGTGSIIGARAVVLRDVPPYSIVVGTPGRVVRLRFPEPAVERLLAVQWWRYSIFDLFSAPMDNIDATLDRIEDMIAGGRIQPYEGPVVTAESLRDPQGLAADLAVCFTPPVAQES</sequence>
<evidence type="ECO:0000256" key="3">
    <source>
        <dbReference type="ARBA" id="ARBA00020291"/>
    </source>
</evidence>
<evidence type="ECO:0000256" key="6">
    <source>
        <dbReference type="ARBA" id="ARBA00023251"/>
    </source>
</evidence>
<dbReference type="InterPro" id="IPR018357">
    <property type="entry name" value="Hexapep_transf_CS"/>
</dbReference>
<dbReference type="InterPro" id="IPR050179">
    <property type="entry name" value="Trans_hexapeptide_repeat"/>
</dbReference>
<evidence type="ECO:0000256" key="5">
    <source>
        <dbReference type="ARBA" id="ARBA00022737"/>
    </source>
</evidence>
<evidence type="ECO:0000256" key="7">
    <source>
        <dbReference type="ARBA" id="ARBA00023315"/>
    </source>
</evidence>
<evidence type="ECO:0000313" key="9">
    <source>
        <dbReference type="EMBL" id="ARC39069.1"/>
    </source>
</evidence>